<sequence>MEKEKITLPIGGNKALIFEADPANKEEQDFAKLCKDVAATKPQSLQDFFIRLNDLQQKQSTGVGRKKGRKI</sequence>
<dbReference type="Proteomes" id="UP001485459">
    <property type="component" value="Chromosome"/>
</dbReference>
<organism evidence="1 2">
    <name type="scientific">Chitinophaga pollutisoli</name>
    <dbReference type="NCBI Taxonomy" id="3133966"/>
    <lineage>
        <taxon>Bacteria</taxon>
        <taxon>Pseudomonadati</taxon>
        <taxon>Bacteroidota</taxon>
        <taxon>Chitinophagia</taxon>
        <taxon>Chitinophagales</taxon>
        <taxon>Chitinophagaceae</taxon>
        <taxon>Chitinophaga</taxon>
    </lineage>
</organism>
<gene>
    <name evidence="1" type="ORF">WJU16_03505</name>
</gene>
<name>A0ABZ2YT38_9BACT</name>
<dbReference type="EMBL" id="CP149822">
    <property type="protein sequence ID" value="WZN42101.1"/>
    <property type="molecule type" value="Genomic_DNA"/>
</dbReference>
<reference evidence="2" key="1">
    <citation type="submission" date="2024-03" db="EMBL/GenBank/DDBJ databases">
        <title>Chitinophaga horti sp. nov., isolated from garden soil.</title>
        <authorList>
            <person name="Lee D.S."/>
            <person name="Han D.M."/>
            <person name="Baek J.H."/>
            <person name="Choi D.G."/>
            <person name="Jeon J.H."/>
            <person name="Jeon C.O."/>
        </authorList>
    </citation>
    <scope>NUCLEOTIDE SEQUENCE [LARGE SCALE GENOMIC DNA]</scope>
    <source>
        <strain evidence="2">GPA1</strain>
    </source>
</reference>
<dbReference type="RefSeq" id="WP_341836940.1">
    <property type="nucleotide sequence ID" value="NZ_CP149822.1"/>
</dbReference>
<protein>
    <submittedName>
        <fullName evidence="1">Uncharacterized protein</fullName>
    </submittedName>
</protein>
<proteinExistence type="predicted"/>
<evidence type="ECO:0000313" key="2">
    <source>
        <dbReference type="Proteomes" id="UP001485459"/>
    </source>
</evidence>
<accession>A0ABZ2YT38</accession>
<keyword evidence="2" id="KW-1185">Reference proteome</keyword>
<evidence type="ECO:0000313" key="1">
    <source>
        <dbReference type="EMBL" id="WZN42101.1"/>
    </source>
</evidence>